<dbReference type="AlphaFoldDB" id="A0A8X6JN49"/>
<evidence type="ECO:0000313" key="2">
    <source>
        <dbReference type="EMBL" id="GFR32228.1"/>
    </source>
</evidence>
<feature type="compositionally biased region" description="Basic and acidic residues" evidence="1">
    <location>
        <begin position="60"/>
        <end position="80"/>
    </location>
</feature>
<dbReference type="Proteomes" id="UP000887116">
    <property type="component" value="Unassembled WGS sequence"/>
</dbReference>
<name>A0A8X6JN49_TRICU</name>
<accession>A0A8X6JN49</accession>
<gene>
    <name evidence="2" type="ORF">TNCT_641911</name>
</gene>
<comment type="caution">
    <text evidence="2">The sequence shown here is derived from an EMBL/GenBank/DDBJ whole genome shotgun (WGS) entry which is preliminary data.</text>
</comment>
<feature type="region of interest" description="Disordered" evidence="1">
    <location>
        <begin position="58"/>
        <end position="80"/>
    </location>
</feature>
<dbReference type="EMBL" id="BMAO01039551">
    <property type="protein sequence ID" value="GFR32228.1"/>
    <property type="molecule type" value="Genomic_DNA"/>
</dbReference>
<evidence type="ECO:0000256" key="1">
    <source>
        <dbReference type="SAM" id="MobiDB-lite"/>
    </source>
</evidence>
<organism evidence="2 3">
    <name type="scientific">Trichonephila clavata</name>
    <name type="common">Joro spider</name>
    <name type="synonym">Nephila clavata</name>
    <dbReference type="NCBI Taxonomy" id="2740835"/>
    <lineage>
        <taxon>Eukaryota</taxon>
        <taxon>Metazoa</taxon>
        <taxon>Ecdysozoa</taxon>
        <taxon>Arthropoda</taxon>
        <taxon>Chelicerata</taxon>
        <taxon>Arachnida</taxon>
        <taxon>Araneae</taxon>
        <taxon>Araneomorphae</taxon>
        <taxon>Entelegynae</taxon>
        <taxon>Araneoidea</taxon>
        <taxon>Nephilidae</taxon>
        <taxon>Trichonephila</taxon>
    </lineage>
</organism>
<keyword evidence="3" id="KW-1185">Reference proteome</keyword>
<protein>
    <submittedName>
        <fullName evidence="2">Uncharacterized protein</fullName>
    </submittedName>
</protein>
<reference evidence="2" key="1">
    <citation type="submission" date="2020-07" db="EMBL/GenBank/DDBJ databases">
        <title>Multicomponent nature underlies the extraordinary mechanical properties of spider dragline silk.</title>
        <authorList>
            <person name="Kono N."/>
            <person name="Nakamura H."/>
            <person name="Mori M."/>
            <person name="Yoshida Y."/>
            <person name="Ohtoshi R."/>
            <person name="Malay A.D."/>
            <person name="Moran D.A.P."/>
            <person name="Tomita M."/>
            <person name="Numata K."/>
            <person name="Arakawa K."/>
        </authorList>
    </citation>
    <scope>NUCLEOTIDE SEQUENCE</scope>
</reference>
<proteinExistence type="predicted"/>
<sequence>MFRRNCLPFGKEKELTSMVSQFRGLVSSFRWRESVHLLRKKAEVFEFRKIAKMCGHQTNRFRDSAHHRTDRKRERLSPTR</sequence>
<evidence type="ECO:0000313" key="3">
    <source>
        <dbReference type="Proteomes" id="UP000887116"/>
    </source>
</evidence>